<dbReference type="PANTHER" id="PTHR33076">
    <property type="entry name" value="NON-SPECIFIC LIPID-TRANSFER PROTEIN 2-RELATED"/>
    <property type="match status" value="1"/>
</dbReference>
<evidence type="ECO:0000259" key="6">
    <source>
        <dbReference type="SMART" id="SM00499"/>
    </source>
</evidence>
<dbReference type="PROSITE" id="PS00597">
    <property type="entry name" value="PLANT_LTP"/>
    <property type="match status" value="1"/>
</dbReference>
<dbReference type="FunFam" id="1.10.110.10:FF:000002">
    <property type="entry name" value="Non-specific lipid-transfer protein"/>
    <property type="match status" value="1"/>
</dbReference>
<dbReference type="SMART" id="SM00499">
    <property type="entry name" value="AAI"/>
    <property type="match status" value="1"/>
</dbReference>
<evidence type="ECO:0000256" key="3">
    <source>
        <dbReference type="ARBA" id="ARBA00023157"/>
    </source>
</evidence>
<evidence type="ECO:0000313" key="8">
    <source>
        <dbReference type="Proteomes" id="UP001418222"/>
    </source>
</evidence>
<feature type="signal peptide" evidence="5">
    <location>
        <begin position="1"/>
        <end position="29"/>
    </location>
</feature>
<dbReference type="SUPFAM" id="SSF47699">
    <property type="entry name" value="Bifunctional inhibitor/lipid-transfer protein/seed storage 2S albumin"/>
    <property type="match status" value="1"/>
</dbReference>
<dbReference type="Pfam" id="PF00234">
    <property type="entry name" value="Tryp_alpha_amyl"/>
    <property type="match status" value="1"/>
</dbReference>
<keyword evidence="5" id="KW-0732">Signal</keyword>
<evidence type="ECO:0000256" key="2">
    <source>
        <dbReference type="ARBA" id="ARBA00022448"/>
    </source>
</evidence>
<dbReference type="Gene3D" id="1.10.110.10">
    <property type="entry name" value="Plant lipid-transfer and hydrophobic proteins"/>
    <property type="match status" value="1"/>
</dbReference>
<dbReference type="GO" id="GO:0008289">
    <property type="term" value="F:lipid binding"/>
    <property type="evidence" value="ECO:0007669"/>
    <property type="project" value="UniProtKB-KW"/>
</dbReference>
<protein>
    <recommendedName>
        <fullName evidence="4">Non-specific lipid-transfer protein</fullName>
    </recommendedName>
</protein>
<organism evidence="7 8">
    <name type="scientific">Platanthera zijinensis</name>
    <dbReference type="NCBI Taxonomy" id="2320716"/>
    <lineage>
        <taxon>Eukaryota</taxon>
        <taxon>Viridiplantae</taxon>
        <taxon>Streptophyta</taxon>
        <taxon>Embryophyta</taxon>
        <taxon>Tracheophyta</taxon>
        <taxon>Spermatophyta</taxon>
        <taxon>Magnoliopsida</taxon>
        <taxon>Liliopsida</taxon>
        <taxon>Asparagales</taxon>
        <taxon>Orchidaceae</taxon>
        <taxon>Orchidoideae</taxon>
        <taxon>Orchideae</taxon>
        <taxon>Orchidinae</taxon>
        <taxon>Platanthera</taxon>
    </lineage>
</organism>
<dbReference type="InterPro" id="IPR000528">
    <property type="entry name" value="Plant_nsLTP"/>
</dbReference>
<evidence type="ECO:0000313" key="7">
    <source>
        <dbReference type="EMBL" id="KAK8925650.1"/>
    </source>
</evidence>
<dbReference type="AlphaFoldDB" id="A0AAP0FYD9"/>
<comment type="function">
    <text evidence="4">Plant non-specific lipid-transfer proteins transfer phospholipids as well as galactolipids across membranes. May play a role in wax or cutin deposition in the cell walls of expanding epidermal cells and certain secretory tissues.</text>
</comment>
<proteinExistence type="inferred from homology"/>
<name>A0AAP0FYD9_9ASPA</name>
<reference evidence="7 8" key="1">
    <citation type="journal article" date="2022" name="Nat. Plants">
        <title>Genomes of leafy and leafless Platanthera orchids illuminate the evolution of mycoheterotrophy.</title>
        <authorList>
            <person name="Li M.H."/>
            <person name="Liu K.W."/>
            <person name="Li Z."/>
            <person name="Lu H.C."/>
            <person name="Ye Q.L."/>
            <person name="Zhang D."/>
            <person name="Wang J.Y."/>
            <person name="Li Y.F."/>
            <person name="Zhong Z.M."/>
            <person name="Liu X."/>
            <person name="Yu X."/>
            <person name="Liu D.K."/>
            <person name="Tu X.D."/>
            <person name="Liu B."/>
            <person name="Hao Y."/>
            <person name="Liao X.Y."/>
            <person name="Jiang Y.T."/>
            <person name="Sun W.H."/>
            <person name="Chen J."/>
            <person name="Chen Y.Q."/>
            <person name="Ai Y."/>
            <person name="Zhai J.W."/>
            <person name="Wu S.S."/>
            <person name="Zhou Z."/>
            <person name="Hsiao Y.Y."/>
            <person name="Wu W.L."/>
            <person name="Chen Y.Y."/>
            <person name="Lin Y.F."/>
            <person name="Hsu J.L."/>
            <person name="Li C.Y."/>
            <person name="Wang Z.W."/>
            <person name="Zhao X."/>
            <person name="Zhong W.Y."/>
            <person name="Ma X.K."/>
            <person name="Ma L."/>
            <person name="Huang J."/>
            <person name="Chen G.Z."/>
            <person name="Huang M.Z."/>
            <person name="Huang L."/>
            <person name="Peng D.H."/>
            <person name="Luo Y.B."/>
            <person name="Zou S.Q."/>
            <person name="Chen S.P."/>
            <person name="Lan S."/>
            <person name="Tsai W.C."/>
            <person name="Van de Peer Y."/>
            <person name="Liu Z.J."/>
        </authorList>
    </citation>
    <scope>NUCLEOTIDE SEQUENCE [LARGE SCALE GENOMIC DNA]</scope>
    <source>
        <strain evidence="7">Lor287</strain>
    </source>
</reference>
<keyword evidence="3" id="KW-1015">Disulfide bond</keyword>
<evidence type="ECO:0000256" key="1">
    <source>
        <dbReference type="ARBA" id="ARBA00009748"/>
    </source>
</evidence>
<keyword evidence="2 4" id="KW-0813">Transport</keyword>
<comment type="similarity">
    <text evidence="1 4">Belongs to the plant LTP family.</text>
</comment>
<evidence type="ECO:0000256" key="4">
    <source>
        <dbReference type="RuleBase" id="RU000628"/>
    </source>
</evidence>
<dbReference type="InterPro" id="IPR016140">
    <property type="entry name" value="Bifunc_inhib/LTP/seed_store"/>
</dbReference>
<accession>A0AAP0FYD9</accession>
<sequence length="121" mass="12451">MARTTASMAAIVFLATLLLASGTFRQANAAITCGQVASSLAQCIKYLRGIPGLPPQCCAGVRSLNAAARTTPDRQTACRCLKSLAAQIPNFNPGLAAGLPGKCGVSIPYPISTTTDCSRVH</sequence>
<dbReference type="CDD" id="cd01960">
    <property type="entry name" value="nsLTP1"/>
    <property type="match status" value="1"/>
</dbReference>
<keyword evidence="4" id="KW-0446">Lipid-binding</keyword>
<dbReference type="GO" id="GO:0006869">
    <property type="term" value="P:lipid transport"/>
    <property type="evidence" value="ECO:0007669"/>
    <property type="project" value="InterPro"/>
</dbReference>
<evidence type="ECO:0000256" key="5">
    <source>
        <dbReference type="SAM" id="SignalP"/>
    </source>
</evidence>
<feature type="domain" description="Bifunctional inhibitor/plant lipid transfer protein/seed storage helical" evidence="6">
    <location>
        <begin position="33"/>
        <end position="117"/>
    </location>
</feature>
<comment type="caution">
    <text evidence="7">The sequence shown here is derived from an EMBL/GenBank/DDBJ whole genome shotgun (WGS) entry which is preliminary data.</text>
</comment>
<dbReference type="Proteomes" id="UP001418222">
    <property type="component" value="Unassembled WGS sequence"/>
</dbReference>
<gene>
    <name evidence="7" type="ORF">KSP39_PZI018600</name>
</gene>
<keyword evidence="8" id="KW-1185">Reference proteome</keyword>
<dbReference type="InterPro" id="IPR036312">
    <property type="entry name" value="Bifun_inhib/LTP/seed_sf"/>
</dbReference>
<feature type="chain" id="PRO_5042880813" description="Non-specific lipid-transfer protein" evidence="5">
    <location>
        <begin position="30"/>
        <end position="121"/>
    </location>
</feature>
<dbReference type="EMBL" id="JBBWWQ010000016">
    <property type="protein sequence ID" value="KAK8925650.1"/>
    <property type="molecule type" value="Genomic_DNA"/>
</dbReference>
<dbReference type="PRINTS" id="PR00382">
    <property type="entry name" value="LIPIDTRNSFER"/>
</dbReference>